<organism evidence="1 2">
    <name type="scientific">Pyrococcus kukulkanii</name>
    <dbReference type="NCBI Taxonomy" id="1609559"/>
    <lineage>
        <taxon>Archaea</taxon>
        <taxon>Methanobacteriati</taxon>
        <taxon>Methanobacteriota</taxon>
        <taxon>Thermococci</taxon>
        <taxon>Thermococcales</taxon>
        <taxon>Thermococcaceae</taxon>
        <taxon>Pyrococcus</taxon>
    </lineage>
</organism>
<protein>
    <recommendedName>
        <fullName evidence="3">CopG family transcriptional regulator</fullName>
    </recommendedName>
</protein>
<accession>A0A127BA52</accession>
<reference evidence="1 2" key="2">
    <citation type="journal article" date="2016" name="Int. J. Syst. Evol. Microbiol.">
        <title>Pyrococcus kukulkanii sp. nov., a hyperthermophilic, piezophilic archaeon isolated from a deep-sea hydrothermal vent.</title>
        <authorList>
            <person name="Callac N."/>
            <person name="Oger P."/>
            <person name="Lesongeur F."/>
            <person name="Rattray J.E."/>
            <person name="Vannier P."/>
            <person name="Michoud G."/>
            <person name="Beauverger M."/>
            <person name="Gayet N."/>
            <person name="Rouxel O."/>
            <person name="Jebbar M."/>
            <person name="Godfroy A."/>
        </authorList>
    </citation>
    <scope>NUCLEOTIDE SEQUENCE [LARGE SCALE GENOMIC DNA]</scope>
    <source>
        <strain evidence="1 2">NCB100</strain>
    </source>
</reference>
<evidence type="ECO:0000313" key="1">
    <source>
        <dbReference type="EMBL" id="AMM53536.1"/>
    </source>
</evidence>
<dbReference type="PANTHER" id="PTHR42244">
    <property type="entry name" value="ANTITOXIN VAPB3-RELATED"/>
    <property type="match status" value="1"/>
</dbReference>
<dbReference type="RefSeq" id="WP_068320799.1">
    <property type="nucleotide sequence ID" value="NZ_CP122538.1"/>
</dbReference>
<proteinExistence type="predicted"/>
<dbReference type="InterPro" id="IPR039709">
    <property type="entry name" value="VapB3-like"/>
</dbReference>
<dbReference type="EMBL" id="CP010835">
    <property type="protein sequence ID" value="AMM53536.1"/>
    <property type="molecule type" value="Genomic_DNA"/>
</dbReference>
<dbReference type="AlphaFoldDB" id="A0A127BA52"/>
<dbReference type="PATRIC" id="fig|1609559.3.peg.585"/>
<dbReference type="KEGG" id="pyc:TQ32_02830"/>
<evidence type="ECO:0000313" key="2">
    <source>
        <dbReference type="Proteomes" id="UP000070587"/>
    </source>
</evidence>
<gene>
    <name evidence="1" type="ORF">TQ32_02830</name>
</gene>
<name>A0A127BA52_9EURY</name>
<dbReference type="Proteomes" id="UP000070587">
    <property type="component" value="Chromosome"/>
</dbReference>
<dbReference type="PANTHER" id="PTHR42244:SF2">
    <property type="entry name" value="ANTITOXIN VAPB3-RELATED"/>
    <property type="match status" value="1"/>
</dbReference>
<sequence length="77" mass="9173">MTSVVISIRVPPELKKEMDELRGEINWSEEIREFIKKRIEEEKKRRALERFIDVVKTLPEAPRGTAKNLVREDRDSH</sequence>
<dbReference type="OrthoDB" id="101678at2157"/>
<evidence type="ECO:0008006" key="3">
    <source>
        <dbReference type="Google" id="ProtNLM"/>
    </source>
</evidence>
<reference evidence="2" key="1">
    <citation type="submission" date="2015-02" db="EMBL/GenBank/DDBJ databases">
        <title>Pyrococcus kukulkanii sp. nov., a novel hyperthermophilic archaeon isolated from a deep-sea hydrothermal vent at the Guaymas Basin.</title>
        <authorList>
            <person name="Oger P.M."/>
            <person name="Callac N."/>
            <person name="Jebbar M."/>
            <person name="Godfroy A."/>
        </authorList>
    </citation>
    <scope>NUCLEOTIDE SEQUENCE [LARGE SCALE GENOMIC DNA]</scope>
    <source>
        <strain evidence="2">NCB100</strain>
    </source>
</reference>